<reference evidence="1" key="1">
    <citation type="submission" date="2018-02" db="EMBL/GenBank/DDBJ databases">
        <title>Rhizophora mucronata_Transcriptome.</title>
        <authorList>
            <person name="Meera S.P."/>
            <person name="Sreeshan A."/>
            <person name="Augustine A."/>
        </authorList>
    </citation>
    <scope>NUCLEOTIDE SEQUENCE</scope>
    <source>
        <tissue evidence="1">Leaf</tissue>
    </source>
</reference>
<sequence length="49" mass="5312">MRLSQFTPTTSGTGCSHSFPHTPIFSGKFRNFITKQPATGAELAASHFL</sequence>
<protein>
    <submittedName>
        <fullName evidence="1">Uncharacterized protein</fullName>
    </submittedName>
</protein>
<proteinExistence type="predicted"/>
<accession>A0A2P2R428</accession>
<dbReference type="PROSITE" id="PS51257">
    <property type="entry name" value="PROKAR_LIPOPROTEIN"/>
    <property type="match status" value="1"/>
</dbReference>
<organism evidence="1">
    <name type="scientific">Rhizophora mucronata</name>
    <name type="common">Asiatic mangrove</name>
    <dbReference type="NCBI Taxonomy" id="61149"/>
    <lineage>
        <taxon>Eukaryota</taxon>
        <taxon>Viridiplantae</taxon>
        <taxon>Streptophyta</taxon>
        <taxon>Embryophyta</taxon>
        <taxon>Tracheophyta</taxon>
        <taxon>Spermatophyta</taxon>
        <taxon>Magnoliopsida</taxon>
        <taxon>eudicotyledons</taxon>
        <taxon>Gunneridae</taxon>
        <taxon>Pentapetalae</taxon>
        <taxon>rosids</taxon>
        <taxon>fabids</taxon>
        <taxon>Malpighiales</taxon>
        <taxon>Rhizophoraceae</taxon>
        <taxon>Rhizophora</taxon>
    </lineage>
</organism>
<dbReference type="EMBL" id="GGEC01093453">
    <property type="protein sequence ID" value="MBX73937.1"/>
    <property type="molecule type" value="Transcribed_RNA"/>
</dbReference>
<dbReference type="AlphaFoldDB" id="A0A2P2R428"/>
<name>A0A2P2R428_RHIMU</name>
<evidence type="ECO:0000313" key="1">
    <source>
        <dbReference type="EMBL" id="MBX73937.1"/>
    </source>
</evidence>